<evidence type="ECO:0000313" key="9">
    <source>
        <dbReference type="Proteomes" id="UP000646827"/>
    </source>
</evidence>
<dbReference type="Proteomes" id="UP000646827">
    <property type="component" value="Unassembled WGS sequence"/>
</dbReference>
<proteinExistence type="predicted"/>
<dbReference type="EMBL" id="JAEPRB010000036">
    <property type="protein sequence ID" value="KAG2224827.1"/>
    <property type="molecule type" value="Genomic_DNA"/>
</dbReference>
<feature type="coiled-coil region" evidence="5">
    <location>
        <begin position="241"/>
        <end position="275"/>
    </location>
</feature>
<evidence type="ECO:0000259" key="7">
    <source>
        <dbReference type="PROSITE" id="PS50145"/>
    </source>
</evidence>
<accession>A0A8H7VMX3</accession>
<organism evidence="8 9">
    <name type="scientific">Circinella minor</name>
    <dbReference type="NCBI Taxonomy" id="1195481"/>
    <lineage>
        <taxon>Eukaryota</taxon>
        <taxon>Fungi</taxon>
        <taxon>Fungi incertae sedis</taxon>
        <taxon>Mucoromycota</taxon>
        <taxon>Mucoromycotina</taxon>
        <taxon>Mucoromycetes</taxon>
        <taxon>Mucorales</taxon>
        <taxon>Lichtheimiaceae</taxon>
        <taxon>Circinella</taxon>
    </lineage>
</organism>
<keyword evidence="5" id="KW-0175">Coiled coil</keyword>
<dbReference type="SUPFAM" id="SSF57850">
    <property type="entry name" value="RING/U-box"/>
    <property type="match status" value="1"/>
</dbReference>
<dbReference type="Gene3D" id="3.30.40.10">
    <property type="entry name" value="Zinc/RING finger domain, C3HC4 (zinc finger)"/>
    <property type="match status" value="3"/>
</dbReference>
<dbReference type="InterPro" id="IPR001293">
    <property type="entry name" value="Znf_TRAF"/>
</dbReference>
<feature type="zinc finger region" description="TRAF-type" evidence="4">
    <location>
        <begin position="109"/>
        <end position="162"/>
    </location>
</feature>
<dbReference type="OrthoDB" id="1630758at2759"/>
<evidence type="ECO:0000256" key="3">
    <source>
        <dbReference type="ARBA" id="ARBA00022833"/>
    </source>
</evidence>
<name>A0A8H7VMX3_9FUNG</name>
<dbReference type="SMART" id="SM00184">
    <property type="entry name" value="RING"/>
    <property type="match status" value="1"/>
</dbReference>
<keyword evidence="2 4" id="KW-0863">Zinc-finger</keyword>
<protein>
    <submittedName>
        <fullName evidence="8">Uncharacterized protein</fullName>
    </submittedName>
</protein>
<dbReference type="GO" id="GO:0008270">
    <property type="term" value="F:zinc ion binding"/>
    <property type="evidence" value="ECO:0007669"/>
    <property type="project" value="UniProtKB-KW"/>
</dbReference>
<evidence type="ECO:0000256" key="2">
    <source>
        <dbReference type="ARBA" id="ARBA00022771"/>
    </source>
</evidence>
<dbReference type="InterPro" id="IPR017907">
    <property type="entry name" value="Znf_RING_CS"/>
</dbReference>
<evidence type="ECO:0000259" key="6">
    <source>
        <dbReference type="PROSITE" id="PS50089"/>
    </source>
</evidence>
<reference evidence="8 9" key="1">
    <citation type="submission" date="2020-12" db="EMBL/GenBank/DDBJ databases">
        <title>Metabolic potential, ecology and presence of endohyphal bacteria is reflected in genomic diversity of Mucoromycotina.</title>
        <authorList>
            <person name="Muszewska A."/>
            <person name="Okrasinska A."/>
            <person name="Steczkiewicz K."/>
            <person name="Drgas O."/>
            <person name="Orlowska M."/>
            <person name="Perlinska-Lenart U."/>
            <person name="Aleksandrzak-Piekarczyk T."/>
            <person name="Szatraj K."/>
            <person name="Zielenkiewicz U."/>
            <person name="Pilsyk S."/>
            <person name="Malc E."/>
            <person name="Mieczkowski P."/>
            <person name="Kruszewska J.S."/>
            <person name="Biernat P."/>
            <person name="Pawlowska J."/>
        </authorList>
    </citation>
    <scope>NUCLEOTIDE SEQUENCE [LARGE SCALE GENOMIC DNA]</scope>
    <source>
        <strain evidence="8 9">CBS 142.35</strain>
    </source>
</reference>
<feature type="domain" description="TRAF-type" evidence="7">
    <location>
        <begin position="109"/>
        <end position="162"/>
    </location>
</feature>
<feature type="domain" description="RING-type" evidence="6">
    <location>
        <begin position="26"/>
        <end position="64"/>
    </location>
</feature>
<comment type="caution">
    <text evidence="8">The sequence shown here is derived from an EMBL/GenBank/DDBJ whole genome shotgun (WGS) entry which is preliminary data.</text>
</comment>
<dbReference type="SUPFAM" id="SSF49599">
    <property type="entry name" value="TRAF domain-like"/>
    <property type="match status" value="2"/>
</dbReference>
<keyword evidence="9" id="KW-1185">Reference proteome</keyword>
<dbReference type="PANTHER" id="PTHR10131:SF94">
    <property type="entry name" value="TNF RECEPTOR-ASSOCIATED FACTOR 4"/>
    <property type="match status" value="1"/>
</dbReference>
<feature type="zinc finger region" description="TRAF-type" evidence="4">
    <location>
        <begin position="164"/>
        <end position="218"/>
    </location>
</feature>
<dbReference type="PANTHER" id="PTHR10131">
    <property type="entry name" value="TNF RECEPTOR ASSOCIATED FACTOR"/>
    <property type="match status" value="1"/>
</dbReference>
<evidence type="ECO:0000256" key="1">
    <source>
        <dbReference type="ARBA" id="ARBA00022723"/>
    </source>
</evidence>
<dbReference type="PROSITE" id="PS00518">
    <property type="entry name" value="ZF_RING_1"/>
    <property type="match status" value="1"/>
</dbReference>
<dbReference type="PROSITE" id="PS50089">
    <property type="entry name" value="ZF_RING_2"/>
    <property type="match status" value="1"/>
</dbReference>
<evidence type="ECO:0000256" key="5">
    <source>
        <dbReference type="SAM" id="Coils"/>
    </source>
</evidence>
<dbReference type="Pfam" id="PF02176">
    <property type="entry name" value="zf-TRAF"/>
    <property type="match status" value="1"/>
</dbReference>
<gene>
    <name evidence="8" type="ORF">INT45_008009</name>
</gene>
<evidence type="ECO:0000256" key="4">
    <source>
        <dbReference type="PROSITE-ProRule" id="PRU00207"/>
    </source>
</evidence>
<dbReference type="AlphaFoldDB" id="A0A8H7VMX3"/>
<sequence length="423" mass="47147">MSDNNETNVDLRSLNFIETINSNLICCICQSPFVDPVVLPCGHTFCTICIHQACEASPVCPIDRSTISITDIRPAVKIVCNMVNELIVQCPRSEEGCEHEGQRQYIENHVKNDCLYTFASCQLEECKALVLKKDLSSHVSTCKHRPAECKMCKKKMRALELEDHHRLCPAEIIQCPHCDTSRSRSEHTSHLLTCPKHPIPCKHSDFGCRWSGEREKLESEHLKSCSYEGIKDYLLLQQQKEQSLRDEVQSVRKENEILKRQQSNLSQQFQTLSDQLALLLPSQFGADLTCPEEAAAMGLGPAESILTETQRLKNDLETVSSNLASLELKQNVALMTETFRLQEELQSLRAICHGMRMQMHYIIMERRGASAAAAAASMNAAETGASSSSTDGNVATAGSVASLNRLRWLGLIDGPSGRQDTKL</sequence>
<evidence type="ECO:0000313" key="8">
    <source>
        <dbReference type="EMBL" id="KAG2224827.1"/>
    </source>
</evidence>
<dbReference type="PROSITE" id="PS50145">
    <property type="entry name" value="ZF_TRAF"/>
    <property type="match status" value="2"/>
</dbReference>
<dbReference type="Pfam" id="PF13920">
    <property type="entry name" value="zf-C3HC4_3"/>
    <property type="match status" value="1"/>
</dbReference>
<dbReference type="InterPro" id="IPR001841">
    <property type="entry name" value="Znf_RING"/>
</dbReference>
<keyword evidence="1 4" id="KW-0479">Metal-binding</keyword>
<dbReference type="InterPro" id="IPR013083">
    <property type="entry name" value="Znf_RING/FYVE/PHD"/>
</dbReference>
<keyword evidence="3 4" id="KW-0862">Zinc</keyword>
<feature type="domain" description="TRAF-type" evidence="7">
    <location>
        <begin position="164"/>
        <end position="218"/>
    </location>
</feature>